<keyword evidence="2" id="KW-1185">Reference proteome</keyword>
<protein>
    <submittedName>
        <fullName evidence="1">Uncharacterized protein</fullName>
    </submittedName>
</protein>
<gene>
    <name evidence="1" type="ORF">GUJ93_ZPchr0003g17540</name>
</gene>
<evidence type="ECO:0000313" key="1">
    <source>
        <dbReference type="EMBL" id="KAG8061398.1"/>
    </source>
</evidence>
<reference evidence="1" key="1">
    <citation type="journal article" date="2021" name="bioRxiv">
        <title>Whole Genome Assembly and Annotation of Northern Wild Rice, Zizania palustris L., Supports a Whole Genome Duplication in the Zizania Genus.</title>
        <authorList>
            <person name="Haas M."/>
            <person name="Kono T."/>
            <person name="Macchietto M."/>
            <person name="Millas R."/>
            <person name="McGilp L."/>
            <person name="Shao M."/>
            <person name="Duquette J."/>
            <person name="Hirsch C.N."/>
            <person name="Kimball J."/>
        </authorList>
    </citation>
    <scope>NUCLEOTIDE SEQUENCE</scope>
    <source>
        <tissue evidence="1">Fresh leaf tissue</tissue>
    </source>
</reference>
<organism evidence="1 2">
    <name type="scientific">Zizania palustris</name>
    <name type="common">Northern wild rice</name>
    <dbReference type="NCBI Taxonomy" id="103762"/>
    <lineage>
        <taxon>Eukaryota</taxon>
        <taxon>Viridiplantae</taxon>
        <taxon>Streptophyta</taxon>
        <taxon>Embryophyta</taxon>
        <taxon>Tracheophyta</taxon>
        <taxon>Spermatophyta</taxon>
        <taxon>Magnoliopsida</taxon>
        <taxon>Liliopsida</taxon>
        <taxon>Poales</taxon>
        <taxon>Poaceae</taxon>
        <taxon>BOP clade</taxon>
        <taxon>Oryzoideae</taxon>
        <taxon>Oryzeae</taxon>
        <taxon>Zizaniinae</taxon>
        <taxon>Zizania</taxon>
    </lineage>
</organism>
<name>A0A8J5VW63_ZIZPA</name>
<accession>A0A8J5VW63</accession>
<proteinExistence type="predicted"/>
<comment type="caution">
    <text evidence="1">The sequence shown here is derived from an EMBL/GenBank/DDBJ whole genome shotgun (WGS) entry which is preliminary data.</text>
</comment>
<sequence length="73" mass="7916">MSRGDKVFTLRAPSPEVSEARMLVLKAIRTPLDKSSLRLPMPRHHAVVGLTKSRTPARSAAGFVTSGFTTLVL</sequence>
<dbReference type="EMBL" id="JAAALK010000286">
    <property type="protein sequence ID" value="KAG8061398.1"/>
    <property type="molecule type" value="Genomic_DNA"/>
</dbReference>
<dbReference type="AlphaFoldDB" id="A0A8J5VW63"/>
<dbReference type="Proteomes" id="UP000729402">
    <property type="component" value="Unassembled WGS sequence"/>
</dbReference>
<reference evidence="1" key="2">
    <citation type="submission" date="2021-02" db="EMBL/GenBank/DDBJ databases">
        <authorList>
            <person name="Kimball J.A."/>
            <person name="Haas M.W."/>
            <person name="Macchietto M."/>
            <person name="Kono T."/>
            <person name="Duquette J."/>
            <person name="Shao M."/>
        </authorList>
    </citation>
    <scope>NUCLEOTIDE SEQUENCE</scope>
    <source>
        <tissue evidence="1">Fresh leaf tissue</tissue>
    </source>
</reference>
<evidence type="ECO:0000313" key="2">
    <source>
        <dbReference type="Proteomes" id="UP000729402"/>
    </source>
</evidence>